<organism evidence="1 2">
    <name type="scientific">Dipteronia dyeriana</name>
    <dbReference type="NCBI Taxonomy" id="168575"/>
    <lineage>
        <taxon>Eukaryota</taxon>
        <taxon>Viridiplantae</taxon>
        <taxon>Streptophyta</taxon>
        <taxon>Embryophyta</taxon>
        <taxon>Tracheophyta</taxon>
        <taxon>Spermatophyta</taxon>
        <taxon>Magnoliopsida</taxon>
        <taxon>eudicotyledons</taxon>
        <taxon>Gunneridae</taxon>
        <taxon>Pentapetalae</taxon>
        <taxon>rosids</taxon>
        <taxon>malvids</taxon>
        <taxon>Sapindales</taxon>
        <taxon>Sapindaceae</taxon>
        <taxon>Hippocastanoideae</taxon>
        <taxon>Acereae</taxon>
        <taxon>Dipteronia</taxon>
    </lineage>
</organism>
<evidence type="ECO:0000313" key="2">
    <source>
        <dbReference type="Proteomes" id="UP001280121"/>
    </source>
</evidence>
<dbReference type="AlphaFoldDB" id="A0AAD9TJX8"/>
<keyword evidence="2" id="KW-1185">Reference proteome</keyword>
<reference evidence="1" key="1">
    <citation type="journal article" date="2023" name="Plant J.">
        <title>Genome sequences and population genomics provide insights into the demographic history, inbreeding, and mutation load of two 'living fossil' tree species of Dipteronia.</title>
        <authorList>
            <person name="Feng Y."/>
            <person name="Comes H.P."/>
            <person name="Chen J."/>
            <person name="Zhu S."/>
            <person name="Lu R."/>
            <person name="Zhang X."/>
            <person name="Li P."/>
            <person name="Qiu J."/>
            <person name="Olsen K.M."/>
            <person name="Qiu Y."/>
        </authorList>
    </citation>
    <scope>NUCLEOTIDE SEQUENCE</scope>
    <source>
        <strain evidence="1">KIB01</strain>
    </source>
</reference>
<evidence type="ECO:0008006" key="3">
    <source>
        <dbReference type="Google" id="ProtNLM"/>
    </source>
</evidence>
<dbReference type="EMBL" id="JANJYI010000009">
    <property type="protein sequence ID" value="KAK2637477.1"/>
    <property type="molecule type" value="Genomic_DNA"/>
</dbReference>
<dbReference type="Proteomes" id="UP001280121">
    <property type="component" value="Unassembled WGS sequence"/>
</dbReference>
<name>A0AAD9TJX8_9ROSI</name>
<sequence length="410" mass="47097">MHACFGSAAWHWKLINRNVKAIDNIASELVAIILLHKGKDSNPYLYCVGVSGIPSNQSLLVTFVARVRNLGEDHIFLDDVRKDMGLSEKRRKWMGCYISSPTLSVLVNESLTREFGLERGLRQSDPFSLRFFSTWWLKFADDTILFLQPNTKYLSNARRILRYFELASGLRRNLQKSSVVRVRNKGGGEEDWVAIFSYAKWSLPFSYLGLQLRGRPSTKLFWADVVRKVKSILAPWKKVFLNKGGRVVLIKNVMASIPIYYMSVFKMPVCVALKLEKLQRIGSILLKNKGLLAKWAWRFGKEEALLWKRVICIKYGISKDNLRWDWKYGVKCSTFEKAVGSLFEQGSRTTNILTEGLGVVVAKGDKARFWVDVLVDSIPLKMAFPRNYTLAVNKSESIRDYWLEDNMGIR</sequence>
<dbReference type="PANTHER" id="PTHR33116">
    <property type="entry name" value="REVERSE TRANSCRIPTASE ZINC-BINDING DOMAIN-CONTAINING PROTEIN-RELATED-RELATED"/>
    <property type="match status" value="1"/>
</dbReference>
<comment type="caution">
    <text evidence="1">The sequence shown here is derived from an EMBL/GenBank/DDBJ whole genome shotgun (WGS) entry which is preliminary data.</text>
</comment>
<protein>
    <recommendedName>
        <fullName evidence="3">Reverse transcriptase domain-containing protein</fullName>
    </recommendedName>
</protein>
<proteinExistence type="predicted"/>
<evidence type="ECO:0000313" key="1">
    <source>
        <dbReference type="EMBL" id="KAK2637477.1"/>
    </source>
</evidence>
<gene>
    <name evidence="1" type="ORF">Ddye_032269</name>
</gene>
<dbReference type="PANTHER" id="PTHR33116:SF75">
    <property type="entry name" value="RIBONUCLEASE H PROTEIN"/>
    <property type="match status" value="1"/>
</dbReference>
<accession>A0AAD9TJX8</accession>